<dbReference type="KEGG" id="ttc:FOKN1_1972"/>
<dbReference type="Proteomes" id="UP000218765">
    <property type="component" value="Chromosome"/>
</dbReference>
<dbReference type="GO" id="GO:0016301">
    <property type="term" value="F:kinase activity"/>
    <property type="evidence" value="ECO:0007669"/>
    <property type="project" value="UniProtKB-KW"/>
</dbReference>
<proteinExistence type="predicted"/>
<dbReference type="EMBL" id="AP018052">
    <property type="protein sequence ID" value="BAZ94352.1"/>
    <property type="molecule type" value="Genomic_DNA"/>
</dbReference>
<dbReference type="OrthoDB" id="9058065at2"/>
<accession>A0A1Z4VSG1</accession>
<evidence type="ECO:0000313" key="1">
    <source>
        <dbReference type="EMBL" id="BAZ94352.1"/>
    </source>
</evidence>
<dbReference type="RefSeq" id="WP_096366451.1">
    <property type="nucleotide sequence ID" value="NZ_AP018052.1"/>
</dbReference>
<organism evidence="1 2">
    <name type="scientific">Thiohalobacter thiocyanaticus</name>
    <dbReference type="NCBI Taxonomy" id="585455"/>
    <lineage>
        <taxon>Bacteria</taxon>
        <taxon>Pseudomonadati</taxon>
        <taxon>Pseudomonadota</taxon>
        <taxon>Gammaproteobacteria</taxon>
        <taxon>Thiohalobacterales</taxon>
        <taxon>Thiohalobacteraceae</taxon>
        <taxon>Thiohalobacter</taxon>
    </lineage>
</organism>
<evidence type="ECO:0000313" key="2">
    <source>
        <dbReference type="Proteomes" id="UP000218765"/>
    </source>
</evidence>
<keyword evidence="2" id="KW-1185">Reference proteome</keyword>
<keyword evidence="1" id="KW-0418">Kinase</keyword>
<keyword evidence="1" id="KW-0808">Transferase</keyword>
<dbReference type="AlphaFoldDB" id="A0A1Z4VSG1"/>
<reference evidence="1 2" key="1">
    <citation type="submission" date="2017-05" db="EMBL/GenBank/DDBJ databases">
        <title>Thiocyanate degradation by Thiohalobacter thiocyanaticus FOKN1.</title>
        <authorList>
            <person name="Oshiki M."/>
            <person name="Fukushima T."/>
            <person name="Kawano S."/>
            <person name="Nakagawa J."/>
        </authorList>
    </citation>
    <scope>NUCLEOTIDE SEQUENCE [LARGE SCALE GENOMIC DNA]</scope>
    <source>
        <strain evidence="1 2">FOKN1</strain>
    </source>
</reference>
<name>A0A1Z4VSG1_9GAMM</name>
<gene>
    <name evidence="1" type="ORF">FOKN1_1972</name>
</gene>
<protein>
    <submittedName>
        <fullName evidence="1">Signal transduction histidine kinase</fullName>
    </submittedName>
</protein>
<sequence>MTTTPLFSREPGAHERHLRRRYENPLFPPERRRIGDRDVLAARLRDQQHLEAFLERFHQVVQRAVNLDANVQSDVILELKEELDRCYEEAAGLAGDQARIKEAIVKLVGTIMRAVRQGAEHDAVALRKLDEEDQARSLHYELLEEPLVADLLNPEDVIPEGDLIPALLGCEPAVLEKVLTLFSPEQMTVMIRDARSLLENTTLEAGVLALATTNLVRMEAAATEQAGTHTVN</sequence>